<dbReference type="PANTHER" id="PTHR12526">
    <property type="entry name" value="GLYCOSYLTRANSFERASE"/>
    <property type="match status" value="1"/>
</dbReference>
<dbReference type="InterPro" id="IPR001296">
    <property type="entry name" value="Glyco_trans_1"/>
</dbReference>
<feature type="domain" description="Glycosyl transferase family 1" evidence="1">
    <location>
        <begin position="724"/>
        <end position="836"/>
    </location>
</feature>
<reference evidence="2 3" key="1">
    <citation type="submission" date="2014-02" db="EMBL/GenBank/DDBJ databases">
        <title>Diversity of Thermotogales isolates from hydrothermal vents.</title>
        <authorList>
            <person name="Haverkamp T.H.A."/>
            <person name="Lossouarn J."/>
            <person name="Geslin C."/>
            <person name="Nesbo C.L."/>
        </authorList>
    </citation>
    <scope>NUCLEOTIDE SEQUENCE [LARGE SCALE GENOMIC DNA]</scope>
    <source>
        <strain evidence="2 3">431</strain>
    </source>
</reference>
<dbReference type="Gene3D" id="3.40.50.2000">
    <property type="entry name" value="Glycogen Phosphorylase B"/>
    <property type="match status" value="3"/>
</dbReference>
<sequence>MNLKWYEELKNKSKTEKLNLVLDFYYNGKHNKALYILKNMLKDEPYDLDVLFNLANIYYRKKNWKKLKKVALKYYKKDKNNWAINDMLADLWLVEGDFDKAILSLEAALKNAPSEYLKNLKEKLEIFKYKIKNAKNKKKIAFICLDGLDNFIDDIIVALSDEYWSRKFVISDKLEIYKAIDWGDIIWFEWANNVAILGSNFEGLSNKPAIIRLHSYEALGDYPKKINWKNIDKLIFVSEHIKDILKIHIPNIENIVDIDIINNGINLENTKFSEKNKGFNIGVVANISHKKNPSMMLQIIKKLVEIDSKYKLHIAGEHLELRYMIYFQHMIKEMGLENNIIFYGFIEDINEWLEDKNYILSTSIHEGHPLNIIESMAMGIKPVIHNYFGSKKQWPNELIFNTIDEAVDIILEEDYDSRKYRTFVEKNYDFKKEILRIKNLINTLNKERKNIKVIQKKLISRPDYLKNNEYLLNYYLNKNEIEKYIKLVEYLLINGKLELKNKIDYFLRNLYYRMESYSRFEYLSEEPFKYLENIGWEYFDKFYKVYFNNTKTKNNDKDKIHFLYILNGLDYFQILFRFVFESIVNSPRENIEYHVLSLLDEKSFNNADFARKILEKHKIDYFIPEPTEKMEYRLKQYYEYISKINPDIAFFHSFYFSPYGILIYPLLKQTAKLIGRHITQDIEPYFDKKLDFVYTGLNEPNIPTKNIFFRLPPVDSNIINKNLDIKKQLKIPRKNKVIISIGRPIKYKNKKYWEVIKKLADEIEDITFVFFGPKYDNYFKELIPKSYIESGKIALLGPDLNARSYLKSCDYYINSAPNGGGISFNEAYYAELPIITFIKDLDPRKKTIETRVNYLPAMFYHDAFKIFPHLGDYHGFYEFAKRIIMDEEFKNFIQSKRKIDKNYLEYKNFVQEFEDYILKLLRLK</sequence>
<dbReference type="PANTHER" id="PTHR12526:SF637">
    <property type="entry name" value="GLYCOSYLTRANSFERASE EPSF-RELATED"/>
    <property type="match status" value="1"/>
</dbReference>
<dbReference type="SUPFAM" id="SSF48452">
    <property type="entry name" value="TPR-like"/>
    <property type="match status" value="1"/>
</dbReference>
<evidence type="ECO:0000259" key="1">
    <source>
        <dbReference type="Pfam" id="PF00534"/>
    </source>
</evidence>
<dbReference type="Gene3D" id="1.25.40.10">
    <property type="entry name" value="Tetratricopeptide repeat domain"/>
    <property type="match status" value="1"/>
</dbReference>
<name>A0ABM6GD89_9BACT</name>
<dbReference type="Proteomes" id="UP000185490">
    <property type="component" value="Chromosome"/>
</dbReference>
<dbReference type="RefSeq" id="WP_012056741.1">
    <property type="nucleotide sequence ID" value="NZ_CP007389.1"/>
</dbReference>
<proteinExistence type="predicted"/>
<evidence type="ECO:0000313" key="3">
    <source>
        <dbReference type="Proteomes" id="UP000185490"/>
    </source>
</evidence>
<organism evidence="2 3">
    <name type="scientific">Thermosipho melanesiensis</name>
    <dbReference type="NCBI Taxonomy" id="46541"/>
    <lineage>
        <taxon>Bacteria</taxon>
        <taxon>Thermotogati</taxon>
        <taxon>Thermotogota</taxon>
        <taxon>Thermotogae</taxon>
        <taxon>Thermotogales</taxon>
        <taxon>Fervidobacteriaceae</taxon>
        <taxon>Thermosipho</taxon>
    </lineage>
</organism>
<dbReference type="InterPro" id="IPR011990">
    <property type="entry name" value="TPR-like_helical_dom_sf"/>
</dbReference>
<dbReference type="GO" id="GO:0016740">
    <property type="term" value="F:transferase activity"/>
    <property type="evidence" value="ECO:0007669"/>
    <property type="project" value="UniProtKB-KW"/>
</dbReference>
<evidence type="ECO:0000313" key="2">
    <source>
        <dbReference type="EMBL" id="APT73542.1"/>
    </source>
</evidence>
<dbReference type="EMBL" id="CP007389">
    <property type="protein sequence ID" value="APT73542.1"/>
    <property type="molecule type" value="Genomic_DNA"/>
</dbReference>
<keyword evidence="3" id="KW-1185">Reference proteome</keyword>
<keyword evidence="2" id="KW-0808">Transferase</keyword>
<dbReference type="SUPFAM" id="SSF53756">
    <property type="entry name" value="UDP-Glycosyltransferase/glycogen phosphorylase"/>
    <property type="match status" value="2"/>
</dbReference>
<dbReference type="Pfam" id="PF00534">
    <property type="entry name" value="Glycos_transf_1"/>
    <property type="match status" value="2"/>
</dbReference>
<accession>A0ABM6GD89</accession>
<protein>
    <submittedName>
        <fullName evidence="2">Glycosyl transferase family 1</fullName>
    </submittedName>
</protein>
<feature type="domain" description="Glycosyl transferase family 1" evidence="1">
    <location>
        <begin position="274"/>
        <end position="391"/>
    </location>
</feature>
<gene>
    <name evidence="2" type="ORF">BW47_02745</name>
</gene>